<comment type="caution">
    <text evidence="3">The sequence shown here is derived from an EMBL/GenBank/DDBJ whole genome shotgun (WGS) entry which is preliminary data.</text>
</comment>
<dbReference type="Proteomes" id="UP001596473">
    <property type="component" value="Unassembled WGS sequence"/>
</dbReference>
<organism evidence="3 4">
    <name type="scientific">Iodobacter arcticus</name>
    <dbReference type="NCBI Taxonomy" id="590593"/>
    <lineage>
        <taxon>Bacteria</taxon>
        <taxon>Pseudomonadati</taxon>
        <taxon>Pseudomonadota</taxon>
        <taxon>Betaproteobacteria</taxon>
        <taxon>Neisseriales</taxon>
        <taxon>Chitinibacteraceae</taxon>
        <taxon>Iodobacter</taxon>
    </lineage>
</organism>
<sequence length="250" mass="26098">MLKSSLLALTLAISAASHAGLASGDMAFTTFNADEDGWAMATFVDIAANTKIYFTDNEWNGAGFNKGESFHQWLSGSASIAAGTVIRFSATDDARKLSSSLGLFSRSNVSGSNNFGLSQSAETVYAYLGTSATAPTTFLAAISTGAFSSAEGGLTNTGLSIGNGAIRLKNGSDFAEYTGLRTGQAQMSDYKTLVNNTGNWSDLGNGNFANLAANTSSFGKTITPVPEPETYALMGLGMIALLTRRRKLRV</sequence>
<dbReference type="NCBIfam" id="TIGR02595">
    <property type="entry name" value="PEP_CTERM"/>
    <property type="match status" value="1"/>
</dbReference>
<dbReference type="InterPro" id="IPR013424">
    <property type="entry name" value="Ice-binding_C"/>
</dbReference>
<dbReference type="EMBL" id="JBHTBQ010000044">
    <property type="protein sequence ID" value="MFC7421879.1"/>
    <property type="molecule type" value="Genomic_DNA"/>
</dbReference>
<evidence type="ECO:0000313" key="3">
    <source>
        <dbReference type="EMBL" id="MFC7421879.1"/>
    </source>
</evidence>
<feature type="signal peptide" evidence="1">
    <location>
        <begin position="1"/>
        <end position="19"/>
    </location>
</feature>
<gene>
    <name evidence="3" type="ORF">ACFQNF_18620</name>
</gene>
<keyword evidence="1" id="KW-0732">Signal</keyword>
<proteinExistence type="predicted"/>
<dbReference type="Pfam" id="PF07589">
    <property type="entry name" value="PEP-CTERM"/>
    <property type="match status" value="1"/>
</dbReference>
<feature type="domain" description="Ice-binding protein C-terminal" evidence="2">
    <location>
        <begin position="224"/>
        <end position="246"/>
    </location>
</feature>
<protein>
    <submittedName>
        <fullName evidence="3">PEP-CTERM sorting domain-containing protein</fullName>
    </submittedName>
</protein>
<evidence type="ECO:0000259" key="2">
    <source>
        <dbReference type="Pfam" id="PF07589"/>
    </source>
</evidence>
<keyword evidence="4" id="KW-1185">Reference proteome</keyword>
<reference evidence="4" key="1">
    <citation type="journal article" date="2019" name="Int. J. Syst. Evol. Microbiol.">
        <title>The Global Catalogue of Microorganisms (GCM) 10K type strain sequencing project: providing services to taxonomists for standard genome sequencing and annotation.</title>
        <authorList>
            <consortium name="The Broad Institute Genomics Platform"/>
            <consortium name="The Broad Institute Genome Sequencing Center for Infectious Disease"/>
            <person name="Wu L."/>
            <person name="Ma J."/>
        </authorList>
    </citation>
    <scope>NUCLEOTIDE SEQUENCE [LARGE SCALE GENOMIC DNA]</scope>
    <source>
        <strain evidence="4">CCUG 62945</strain>
    </source>
</reference>
<dbReference type="RefSeq" id="WP_380189530.1">
    <property type="nucleotide sequence ID" value="NZ_JBHTBQ010000044.1"/>
</dbReference>
<evidence type="ECO:0000256" key="1">
    <source>
        <dbReference type="SAM" id="SignalP"/>
    </source>
</evidence>
<accession>A0ABW2R248</accession>
<name>A0ABW2R248_9NEIS</name>
<feature type="chain" id="PRO_5045732478" evidence="1">
    <location>
        <begin position="20"/>
        <end position="250"/>
    </location>
</feature>
<evidence type="ECO:0000313" key="4">
    <source>
        <dbReference type="Proteomes" id="UP001596473"/>
    </source>
</evidence>